<reference evidence="5" key="1">
    <citation type="journal article" date="2015" name="Genome Announc.">
        <title>Genome sequence of the AIDS-associated pathogen Penicillium marneffei (ATCC18224) and its near taxonomic relative Talaromyces stipitatus (ATCC10500).</title>
        <authorList>
            <person name="Nierman W.C."/>
            <person name="Fedorova-Abrams N.D."/>
            <person name="Andrianopoulos A."/>
        </authorList>
    </citation>
    <scope>NUCLEOTIDE SEQUENCE [LARGE SCALE GENOMIC DNA]</scope>
    <source>
        <strain evidence="5">ATCC 18224 / CBS 334.59 / QM 7333</strain>
    </source>
</reference>
<sequence>MALTMRPQTRAHLLTGTHLLMSKDKDKSSSSSVRNEAAYLKRREQVRKAQRTHRERKDQYLKTLESEVLRLRANEADFMKKIQELETHIFHLQEAVKRSDVELPAIEEYSRSAPRSEVQLPVLASSRTSNVAHDVSTPHSALQNTYSVNEISGESF</sequence>
<dbReference type="PANTHER" id="PTHR40621:SF6">
    <property type="entry name" value="AP-1-LIKE TRANSCRIPTION FACTOR YAP1-RELATED"/>
    <property type="match status" value="1"/>
</dbReference>
<name>B6QJA7_TALMQ</name>
<proteinExistence type="predicted"/>
<dbReference type="PhylomeDB" id="B6QJA7"/>
<comment type="subcellular location">
    <subcellularLocation>
        <location evidence="1">Nucleus</location>
    </subcellularLocation>
</comment>
<dbReference type="GO" id="GO:0090575">
    <property type="term" value="C:RNA polymerase II transcription regulator complex"/>
    <property type="evidence" value="ECO:0007669"/>
    <property type="project" value="TreeGrafter"/>
</dbReference>
<gene>
    <name evidence="4" type="ORF">PMAA_090520</name>
</gene>
<dbReference type="EMBL" id="DS995902">
    <property type="protein sequence ID" value="EEA22422.1"/>
    <property type="molecule type" value="Genomic_DNA"/>
</dbReference>
<evidence type="ECO:0000256" key="2">
    <source>
        <dbReference type="ARBA" id="ARBA00023242"/>
    </source>
</evidence>
<dbReference type="Gene3D" id="1.20.5.170">
    <property type="match status" value="1"/>
</dbReference>
<dbReference type="CDD" id="cd14688">
    <property type="entry name" value="bZIP_YAP"/>
    <property type="match status" value="1"/>
</dbReference>
<dbReference type="HOGENOM" id="CLU_1687249_0_0_1"/>
<dbReference type="GO" id="GO:0001228">
    <property type="term" value="F:DNA-binding transcription activator activity, RNA polymerase II-specific"/>
    <property type="evidence" value="ECO:0007669"/>
    <property type="project" value="TreeGrafter"/>
</dbReference>
<accession>B6QJA7</accession>
<evidence type="ECO:0000313" key="5">
    <source>
        <dbReference type="Proteomes" id="UP000001294"/>
    </source>
</evidence>
<dbReference type="InterPro" id="IPR046347">
    <property type="entry name" value="bZIP_sf"/>
</dbReference>
<dbReference type="AlphaFoldDB" id="B6QJA7"/>
<dbReference type="PANTHER" id="PTHR40621">
    <property type="entry name" value="TRANSCRIPTION FACTOR KAPC-RELATED"/>
    <property type="match status" value="1"/>
</dbReference>
<dbReference type="InterPro" id="IPR050936">
    <property type="entry name" value="AP-1-like"/>
</dbReference>
<evidence type="ECO:0000256" key="1">
    <source>
        <dbReference type="ARBA" id="ARBA00004123"/>
    </source>
</evidence>
<dbReference type="VEuPathDB" id="FungiDB:PMAA_090520"/>
<protein>
    <recommendedName>
        <fullName evidence="6">BZIP domain-containing protein</fullName>
    </recommendedName>
</protein>
<evidence type="ECO:0000256" key="3">
    <source>
        <dbReference type="SAM" id="MobiDB-lite"/>
    </source>
</evidence>
<organism evidence="4 5">
    <name type="scientific">Talaromyces marneffei (strain ATCC 18224 / CBS 334.59 / QM 7333)</name>
    <name type="common">Penicillium marneffei</name>
    <dbReference type="NCBI Taxonomy" id="441960"/>
    <lineage>
        <taxon>Eukaryota</taxon>
        <taxon>Fungi</taxon>
        <taxon>Dikarya</taxon>
        <taxon>Ascomycota</taxon>
        <taxon>Pezizomycotina</taxon>
        <taxon>Eurotiomycetes</taxon>
        <taxon>Eurotiomycetidae</taxon>
        <taxon>Eurotiales</taxon>
        <taxon>Trichocomaceae</taxon>
        <taxon>Talaromyces</taxon>
        <taxon>Talaromyces sect. Talaromyces</taxon>
    </lineage>
</organism>
<evidence type="ECO:0008006" key="6">
    <source>
        <dbReference type="Google" id="ProtNLM"/>
    </source>
</evidence>
<keyword evidence="5" id="KW-1185">Reference proteome</keyword>
<evidence type="ECO:0000313" key="4">
    <source>
        <dbReference type="EMBL" id="EEA22422.1"/>
    </source>
</evidence>
<dbReference type="GO" id="GO:0000976">
    <property type="term" value="F:transcription cis-regulatory region binding"/>
    <property type="evidence" value="ECO:0007669"/>
    <property type="project" value="InterPro"/>
</dbReference>
<keyword evidence="2" id="KW-0539">Nucleus</keyword>
<feature type="region of interest" description="Disordered" evidence="3">
    <location>
        <begin position="16"/>
        <end position="37"/>
    </location>
</feature>
<dbReference type="Proteomes" id="UP000001294">
    <property type="component" value="Unassembled WGS sequence"/>
</dbReference>
<dbReference type="SUPFAM" id="SSF57959">
    <property type="entry name" value="Leucine zipper domain"/>
    <property type="match status" value="1"/>
</dbReference>